<accession>A0A1G2QX40</accession>
<dbReference type="Proteomes" id="UP000178065">
    <property type="component" value="Unassembled WGS sequence"/>
</dbReference>
<evidence type="ECO:0000313" key="4">
    <source>
        <dbReference type="Proteomes" id="UP000178065"/>
    </source>
</evidence>
<comment type="caution">
    <text evidence="3">The sequence shown here is derived from an EMBL/GenBank/DDBJ whole genome shotgun (WGS) entry which is preliminary data.</text>
</comment>
<dbReference type="InterPro" id="IPR023346">
    <property type="entry name" value="Lysozyme-like_dom_sf"/>
</dbReference>
<dbReference type="Pfam" id="PF13406">
    <property type="entry name" value="SLT_2"/>
    <property type="match status" value="1"/>
</dbReference>
<dbReference type="STRING" id="1802448.A2672_00695"/>
<keyword evidence="1" id="KW-0175">Coiled coil</keyword>
<reference evidence="3 4" key="1">
    <citation type="journal article" date="2016" name="Nat. Commun.">
        <title>Thousands of microbial genomes shed light on interconnected biogeochemical processes in an aquifer system.</title>
        <authorList>
            <person name="Anantharaman K."/>
            <person name="Brown C.T."/>
            <person name="Hug L.A."/>
            <person name="Sharon I."/>
            <person name="Castelle C.J."/>
            <person name="Probst A.J."/>
            <person name="Thomas B.C."/>
            <person name="Singh A."/>
            <person name="Wilkins M.J."/>
            <person name="Karaoz U."/>
            <person name="Brodie E.L."/>
            <person name="Williams K.H."/>
            <person name="Hubbard S.S."/>
            <person name="Banfield J.F."/>
        </authorList>
    </citation>
    <scope>NUCLEOTIDE SEQUENCE [LARGE SCALE GENOMIC DNA]</scope>
</reference>
<dbReference type="InterPro" id="IPR031304">
    <property type="entry name" value="SLT_2"/>
</dbReference>
<organism evidence="3 4">
    <name type="scientific">Candidatus Wildermuthbacteria bacterium RIFCSPHIGHO2_01_FULL_49_22b</name>
    <dbReference type="NCBI Taxonomy" id="1802448"/>
    <lineage>
        <taxon>Bacteria</taxon>
        <taxon>Candidatus Wildermuthiibacteriota</taxon>
    </lineage>
</organism>
<sequence length="436" mass="49376">MLAAFLLPAFSFALTPAEEREQLETELQALEKEIETIEKDITRTQAEKKTLQNEISLLKNKIRKLDLQIAQSNRLIDDLRGQIGDTTYSIERTEEEVEAKKQQLAELLQRLYQKDQRSMVEIVLTGPTLSDFFNDLAGLQALQDRNRELLEATIDLSLYLQGQKDKLETEKSDEENFVRIQILQKQESQYLTNQNEQLLDVTKGKESEYQKLLTDRQKQAQQIRSRIFELIGVPEAPTFGEAVEIAEAVTQLTGVRAPFLLAVLTQESNIGKNVGQCYLKDVKTGNGETVQGTFVSRVMKPSRDVQPFLQLTQELGRDPFNTPVSCPLPSIGGYGGAMGPAQFIPLTWMLYRDRIAQLKGSPADPWNIRDAFLASAVYLADVGAIKQTFEYEWCAAVSYFSGSCSLSNQIRYEFYGDNVMAITRRYEEDIKTLKGI</sequence>
<dbReference type="AlphaFoldDB" id="A0A1G2QX40"/>
<feature type="coiled-coil region" evidence="1">
    <location>
        <begin position="20"/>
        <end position="114"/>
    </location>
</feature>
<dbReference type="EMBL" id="MHTT01000022">
    <property type="protein sequence ID" value="OHA65063.1"/>
    <property type="molecule type" value="Genomic_DNA"/>
</dbReference>
<evidence type="ECO:0000256" key="1">
    <source>
        <dbReference type="SAM" id="Coils"/>
    </source>
</evidence>
<dbReference type="Gene3D" id="6.10.250.3150">
    <property type="match status" value="1"/>
</dbReference>
<protein>
    <recommendedName>
        <fullName evidence="2">Transglycosylase SLT domain-containing protein</fullName>
    </recommendedName>
</protein>
<proteinExistence type="predicted"/>
<feature type="domain" description="Transglycosylase SLT" evidence="2">
    <location>
        <begin position="244"/>
        <end position="383"/>
    </location>
</feature>
<gene>
    <name evidence="3" type="ORF">A2672_00695</name>
</gene>
<dbReference type="Gene3D" id="1.10.530.10">
    <property type="match status" value="1"/>
</dbReference>
<evidence type="ECO:0000313" key="3">
    <source>
        <dbReference type="EMBL" id="OHA65063.1"/>
    </source>
</evidence>
<dbReference type="SUPFAM" id="SSF53955">
    <property type="entry name" value="Lysozyme-like"/>
    <property type="match status" value="1"/>
</dbReference>
<evidence type="ECO:0000259" key="2">
    <source>
        <dbReference type="Pfam" id="PF13406"/>
    </source>
</evidence>
<name>A0A1G2QX40_9BACT</name>